<feature type="transmembrane region" description="Helical" evidence="7">
    <location>
        <begin position="463"/>
        <end position="490"/>
    </location>
</feature>
<keyword evidence="9" id="KW-1185">Reference proteome</keyword>
<evidence type="ECO:0000256" key="5">
    <source>
        <dbReference type="ARBA" id="ARBA00022989"/>
    </source>
</evidence>
<dbReference type="GO" id="GO:0005886">
    <property type="term" value="C:plasma membrane"/>
    <property type="evidence" value="ECO:0007669"/>
    <property type="project" value="TreeGrafter"/>
</dbReference>
<dbReference type="OrthoDB" id="9042683at2"/>
<evidence type="ECO:0000256" key="4">
    <source>
        <dbReference type="ARBA" id="ARBA00022692"/>
    </source>
</evidence>
<dbReference type="Gene3D" id="3.30.2090.10">
    <property type="entry name" value="Multidrug efflux transporter AcrB TolC docking domain, DN and DC subdomains"/>
    <property type="match status" value="2"/>
</dbReference>
<evidence type="ECO:0000256" key="2">
    <source>
        <dbReference type="ARBA" id="ARBA00022475"/>
    </source>
</evidence>
<dbReference type="STRING" id="1008459.TASI_0846"/>
<dbReference type="Pfam" id="PF00873">
    <property type="entry name" value="ACR_tran"/>
    <property type="match status" value="1"/>
</dbReference>
<dbReference type="EMBL" id="CP003059">
    <property type="protein sequence ID" value="AEP36615.1"/>
    <property type="molecule type" value="Genomic_DNA"/>
</dbReference>
<feature type="transmembrane region" description="Helical" evidence="7">
    <location>
        <begin position="336"/>
        <end position="353"/>
    </location>
</feature>
<evidence type="ECO:0000256" key="7">
    <source>
        <dbReference type="SAM" id="Phobius"/>
    </source>
</evidence>
<protein>
    <submittedName>
        <fullName evidence="8">Cobalt-zinc-cadmium resistance protein CzcA</fullName>
    </submittedName>
</protein>
<evidence type="ECO:0000256" key="1">
    <source>
        <dbReference type="ARBA" id="ARBA00022448"/>
    </source>
</evidence>
<feature type="transmembrane region" description="Helical" evidence="7">
    <location>
        <begin position="502"/>
        <end position="522"/>
    </location>
</feature>
<dbReference type="GO" id="GO:0042910">
    <property type="term" value="F:xenobiotic transmembrane transporter activity"/>
    <property type="evidence" value="ECO:0007669"/>
    <property type="project" value="TreeGrafter"/>
</dbReference>
<feature type="transmembrane region" description="Helical" evidence="7">
    <location>
        <begin position="989"/>
        <end position="1015"/>
    </location>
</feature>
<feature type="transmembrane region" description="Helical" evidence="7">
    <location>
        <begin position="386"/>
        <end position="410"/>
    </location>
</feature>
<feature type="transmembrane region" description="Helical" evidence="7">
    <location>
        <begin position="961"/>
        <end position="983"/>
    </location>
</feature>
<dbReference type="FunFam" id="3.30.70.1430:FF:000001">
    <property type="entry name" value="Efflux pump membrane transporter"/>
    <property type="match status" value="1"/>
</dbReference>
<keyword evidence="2" id="KW-1003">Cell membrane</keyword>
<feature type="transmembrane region" description="Helical" evidence="7">
    <location>
        <begin position="898"/>
        <end position="924"/>
    </location>
</feature>
<dbReference type="Proteomes" id="UP000009284">
    <property type="component" value="Chromosome"/>
</dbReference>
<feature type="transmembrane region" description="Helical" evidence="7">
    <location>
        <begin position="360"/>
        <end position="380"/>
    </location>
</feature>
<dbReference type="PANTHER" id="PTHR32063">
    <property type="match status" value="1"/>
</dbReference>
<evidence type="ECO:0000256" key="6">
    <source>
        <dbReference type="ARBA" id="ARBA00023136"/>
    </source>
</evidence>
<organism evidence="8 9">
    <name type="scientific">Taylorella asinigenitalis (strain MCE3)</name>
    <dbReference type="NCBI Taxonomy" id="1008459"/>
    <lineage>
        <taxon>Bacteria</taxon>
        <taxon>Pseudomonadati</taxon>
        <taxon>Pseudomonadota</taxon>
        <taxon>Betaproteobacteria</taxon>
        <taxon>Burkholderiales</taxon>
        <taxon>Alcaligenaceae</taxon>
        <taxon>Taylorella</taxon>
    </lineage>
</organism>
<dbReference type="KEGG" id="tas:TASI_0846"/>
<feature type="transmembrane region" description="Helical" evidence="7">
    <location>
        <begin position="861"/>
        <end position="878"/>
    </location>
</feature>
<keyword evidence="3" id="KW-0997">Cell inner membrane</keyword>
<dbReference type="Gene3D" id="1.20.1640.10">
    <property type="entry name" value="Multidrug efflux transporter AcrB transmembrane domain"/>
    <property type="match status" value="2"/>
</dbReference>
<keyword evidence="6 7" id="KW-0472">Membrane</keyword>
<keyword evidence="4 7" id="KW-0812">Transmembrane</keyword>
<dbReference type="RefSeq" id="WP_014111511.1">
    <property type="nucleotide sequence ID" value="NC_016043.1"/>
</dbReference>
<evidence type="ECO:0000313" key="8">
    <source>
        <dbReference type="EMBL" id="AEP36615.1"/>
    </source>
</evidence>
<feature type="transmembrane region" description="Helical" evidence="7">
    <location>
        <begin position="528"/>
        <end position="548"/>
    </location>
</feature>
<dbReference type="eggNOG" id="COG0841">
    <property type="taxonomic scope" value="Bacteria"/>
</dbReference>
<gene>
    <name evidence="8" type="ordered locus">TASI_0846</name>
</gene>
<name>G4Q9J9_TAYAM</name>
<dbReference type="InterPro" id="IPR027463">
    <property type="entry name" value="AcrB_DN_DC_subdom"/>
</dbReference>
<dbReference type="SUPFAM" id="SSF82693">
    <property type="entry name" value="Multidrug efflux transporter AcrB pore domain, PN1, PN2, PC1 and PC2 subdomains"/>
    <property type="match status" value="3"/>
</dbReference>
<dbReference type="PRINTS" id="PR00702">
    <property type="entry name" value="ACRIFLAVINRP"/>
</dbReference>
<dbReference type="HOGENOM" id="CLU_002755_1_2_4"/>
<keyword evidence="5 7" id="KW-1133">Transmembrane helix</keyword>
<dbReference type="AlphaFoldDB" id="G4Q9J9"/>
<dbReference type="SUPFAM" id="SSF82714">
    <property type="entry name" value="Multidrug efflux transporter AcrB TolC docking domain, DN and DC subdomains"/>
    <property type="match status" value="2"/>
</dbReference>
<reference evidence="8 9" key="2">
    <citation type="journal article" date="2012" name="PLoS ONE">
        <title>Genomic characterization of the taylorella genus.</title>
        <authorList>
            <person name="Hebert L."/>
            <person name="Moumen B."/>
            <person name="Pons N."/>
            <person name="Duquesne F."/>
            <person name="Breuil M.F."/>
            <person name="Goux D."/>
            <person name="Batto J.M."/>
            <person name="Laugier C."/>
            <person name="Renault P."/>
            <person name="Petry S."/>
        </authorList>
    </citation>
    <scope>NUCLEOTIDE SEQUENCE [LARGE SCALE GENOMIC DNA]</scope>
    <source>
        <strain evidence="8 9">MCE3</strain>
    </source>
</reference>
<evidence type="ECO:0000256" key="3">
    <source>
        <dbReference type="ARBA" id="ARBA00022519"/>
    </source>
</evidence>
<evidence type="ECO:0000313" key="9">
    <source>
        <dbReference type="Proteomes" id="UP000009284"/>
    </source>
</evidence>
<dbReference type="Gene3D" id="3.30.70.1430">
    <property type="entry name" value="Multidrug efflux transporter AcrB pore domain"/>
    <property type="match status" value="2"/>
</dbReference>
<dbReference type="Gene3D" id="3.30.70.1320">
    <property type="entry name" value="Multidrug efflux transporter AcrB pore domain like"/>
    <property type="match status" value="1"/>
</dbReference>
<accession>G4Q9J9</accession>
<reference key="1">
    <citation type="submission" date="2011-09" db="EMBL/GenBank/DDBJ databases">
        <title>Genomic characterization of the Taylorella genus.</title>
        <authorList>
            <person name="Hebert L."/>
            <person name="Moumen B."/>
            <person name="Pons N."/>
            <person name="Duquesne F."/>
            <person name="Breuil M.-F."/>
            <person name="Goux D."/>
            <person name="Batto J.-M."/>
            <person name="Renault P."/>
            <person name="Laugier C."/>
            <person name="Petry S."/>
        </authorList>
    </citation>
    <scope>NUCLEOTIDE SEQUENCE</scope>
    <source>
        <strain>MCE3</strain>
    </source>
</reference>
<proteinExistence type="predicted"/>
<keyword evidence="1" id="KW-0813">Transport</keyword>
<sequence>MSISSPFISRPIATLLLALALAVAGVVTYFRLPVAPLPNMAIPAIFVSASLPGASPETMSSSVAMPLQRALSSISGVDQITSSSSSGRTTVFVIFKLSKNVDDAAREVQAAINKASPQLPSNMRTPPIYRKLNPSSIPIMVLALSSDTMDLSGLYEVASNVLAPRLSQVAGVGEVDVGGGSMPAVRIEVNPKQLSSYGISLNEIQTAVSTSNMIYPRGYIANNNNQWLINTSGTYKKASDFQNIIVKWNGNNAVRLKDVAHVYDSVENEYNHGFYNKKEAVTLIIRKQENANVIETVDSIREQIDDLAVSLPDSVDLNISQDRSPSIRATLHETELTLMISVFLVVLIVLLFLRDWRATFIPALAVPISLFGTSVFMYFMGFSLNIISLMGLIVATGFVVDDSIVVTENIARYIEKGLPPKEAARIGAREVAPTVVTMSITLILVFMPLLILDELLARLFFEFSFSLSSAILISLLVSLTLTPMLCAHILQGKNDNDRKQNLVFRLCGNILAFALSIYKWTLKIALKMRFVTLLILIGVIVLNVFLFASLPKSLFPEQDTGVIMGFFRVDKGTSFQSMLPKLQKYRDIILDDPNVESVSGYAGGRGGASSSFLSIQLKPFNERTLNAKEVAGRLSKKLVGVSGARMFLVPQQDIGVGGGSQSQEAVYEYSLRGSNLKLLEKWSDRVREAFKKMPQLKNISDGREDRALEVEVVIDREKAKQLGVDMRLLTSTINNLYGSRPVSTIHSDLNQYKVILSAAKEFAEDTSVLQDLSLITKSGDLVPLSAFTKLETSNTSTRIRQTDGMLSQSITFDLADGVTLDEATKAIEDTIQSLKLPAREIEAKFAGTADKYSKVSGQQPLVLMLTIIMLYIVLGILYESYVHPITILSTLPSAGVGAFLALHLAEMQFSIIALIGVFLLIGIVKKNAIIMIDFALQKQRGEGLGAVDAIYEACIVRFRPILMTTFAAIFGALPLILATGAGVEMRQPLGITIVGGLIMSQILTLYTTPVIFIYLDKLFNRKKNASKA</sequence>
<feature type="transmembrane region" description="Helical" evidence="7">
    <location>
        <begin position="431"/>
        <end position="451"/>
    </location>
</feature>
<dbReference type="Gene3D" id="3.30.70.1440">
    <property type="entry name" value="Multidrug efflux transporter AcrB pore domain"/>
    <property type="match status" value="1"/>
</dbReference>
<dbReference type="SUPFAM" id="SSF82866">
    <property type="entry name" value="Multidrug efflux transporter AcrB transmembrane domain"/>
    <property type="match status" value="2"/>
</dbReference>
<dbReference type="PANTHER" id="PTHR32063:SF34">
    <property type="entry name" value="MULTIDRUG RESISTANCE PROTEIN MDTC"/>
    <property type="match status" value="1"/>
</dbReference>
<dbReference type="InterPro" id="IPR001036">
    <property type="entry name" value="Acrflvin-R"/>
</dbReference>